<reference evidence="6" key="1">
    <citation type="submission" date="2017-12" db="EMBL/GenBank/DDBJ databases">
        <authorList>
            <consortium name="DOE Joint Genome Institute"/>
            <person name="Mondo S.J."/>
            <person name="Kjaerbolling I."/>
            <person name="Vesth T.C."/>
            <person name="Frisvad J.C."/>
            <person name="Nybo J.L."/>
            <person name="Theobald S."/>
            <person name="Kuo A."/>
            <person name="Bowyer P."/>
            <person name="Matsuda Y."/>
            <person name="Lyhne E.K."/>
            <person name="Kogle M.E."/>
            <person name="Clum A."/>
            <person name="Lipzen A."/>
            <person name="Salamov A."/>
            <person name="Ngan C.Y."/>
            <person name="Daum C."/>
            <person name="Chiniquy J."/>
            <person name="Barry K."/>
            <person name="LaButti K."/>
            <person name="Haridas S."/>
            <person name="Simmons B.A."/>
            <person name="Magnuson J.K."/>
            <person name="Mortensen U.H."/>
            <person name="Larsen T.O."/>
            <person name="Grigoriev I.V."/>
            <person name="Baker S.E."/>
            <person name="Andersen M.R."/>
            <person name="Nordberg H.P."/>
            <person name="Cantor M.N."/>
            <person name="Hua S.X."/>
        </authorList>
    </citation>
    <scope>NUCLEOTIDE SEQUENCE [LARGE SCALE GENOMIC DNA]</scope>
    <source>
        <strain evidence="6">IBT 19404</strain>
    </source>
</reference>
<feature type="compositionally biased region" description="Low complexity" evidence="2">
    <location>
        <begin position="130"/>
        <end position="199"/>
    </location>
</feature>
<evidence type="ECO:0000313" key="6">
    <source>
        <dbReference type="Proteomes" id="UP000235023"/>
    </source>
</evidence>
<evidence type="ECO:0000313" key="5">
    <source>
        <dbReference type="EMBL" id="PLN75368.1"/>
    </source>
</evidence>
<keyword evidence="6" id="KW-1185">Reference proteome</keyword>
<dbReference type="Pfam" id="PF10342">
    <property type="entry name" value="Kre9_KNH"/>
    <property type="match status" value="1"/>
</dbReference>
<accession>A0A2J5HES8</accession>
<evidence type="ECO:0000256" key="3">
    <source>
        <dbReference type="SAM" id="SignalP"/>
    </source>
</evidence>
<feature type="domain" description="Yeast cell wall synthesis Kre9/Knh1-like N-terminal" evidence="4">
    <location>
        <begin position="29"/>
        <end position="116"/>
    </location>
</feature>
<dbReference type="PANTHER" id="PTHR40633">
    <property type="entry name" value="MATRIX PROTEIN, PUTATIVE (AFU_ORTHOLOGUE AFUA_8G05410)-RELATED"/>
    <property type="match status" value="1"/>
</dbReference>
<feature type="signal peptide" evidence="3">
    <location>
        <begin position="1"/>
        <end position="18"/>
    </location>
</feature>
<feature type="region of interest" description="Disordered" evidence="2">
    <location>
        <begin position="116"/>
        <end position="205"/>
    </location>
</feature>
<evidence type="ECO:0000256" key="1">
    <source>
        <dbReference type="ARBA" id="ARBA00022729"/>
    </source>
</evidence>
<dbReference type="InterPro" id="IPR052982">
    <property type="entry name" value="SRP1/TIP1-like"/>
</dbReference>
<dbReference type="InterPro" id="IPR018466">
    <property type="entry name" value="Kre9/Knh1-like_N"/>
</dbReference>
<proteinExistence type="predicted"/>
<organism evidence="5 6">
    <name type="scientific">Aspergillus taichungensis</name>
    <dbReference type="NCBI Taxonomy" id="482145"/>
    <lineage>
        <taxon>Eukaryota</taxon>
        <taxon>Fungi</taxon>
        <taxon>Dikarya</taxon>
        <taxon>Ascomycota</taxon>
        <taxon>Pezizomycotina</taxon>
        <taxon>Eurotiomycetes</taxon>
        <taxon>Eurotiomycetidae</taxon>
        <taxon>Eurotiales</taxon>
        <taxon>Aspergillaceae</taxon>
        <taxon>Aspergillus</taxon>
        <taxon>Aspergillus subgen. Circumdati</taxon>
    </lineage>
</organism>
<protein>
    <submittedName>
        <fullName evidence="5">Ser-Thr-rich glycosyl-phosphatidyl-inositol-anchored membrane family-domain-containing protein</fullName>
    </submittedName>
</protein>
<dbReference type="PANTHER" id="PTHR40633:SF5">
    <property type="entry name" value="ANCHORED PROTEIN, PUTATIVE (AFU_ORTHOLOGUE AFUA_8G04370)-RELATED"/>
    <property type="match status" value="1"/>
</dbReference>
<keyword evidence="1 3" id="KW-0732">Signal</keyword>
<dbReference type="Proteomes" id="UP000235023">
    <property type="component" value="Unassembled WGS sequence"/>
</dbReference>
<dbReference type="OrthoDB" id="2260257at2759"/>
<feature type="chain" id="PRO_5014379994" evidence="3">
    <location>
        <begin position="19"/>
        <end position="226"/>
    </location>
</feature>
<sequence>MRAFIYLTLSGLTALAAAAANKDNSFNIPNDGYSFKAGEPTTLSWDPTTEGTVTLKLQWGAVLTPDSGKEIAASIPNSGKFTWNVPEDLESQPDYAIEIISDDDAEKVNYLPRFTVAGATNEPSKPTPSPTASHSTTEESTSTSTESSSETPTTMTTTRSTSSTKSESTTSSTDSSSSKPSTPASTSASPSSSADPSSSVPNTNAGLMNRVSGGMLALVLGAIAVL</sequence>
<evidence type="ECO:0000256" key="2">
    <source>
        <dbReference type="SAM" id="MobiDB-lite"/>
    </source>
</evidence>
<dbReference type="EMBL" id="KZ559652">
    <property type="protein sequence ID" value="PLN75368.1"/>
    <property type="molecule type" value="Genomic_DNA"/>
</dbReference>
<dbReference type="AlphaFoldDB" id="A0A2J5HES8"/>
<evidence type="ECO:0000259" key="4">
    <source>
        <dbReference type="Pfam" id="PF10342"/>
    </source>
</evidence>
<gene>
    <name evidence="5" type="ORF">BDW42DRAFT_180858</name>
</gene>
<name>A0A2J5HES8_9EURO</name>